<keyword evidence="2" id="KW-1185">Reference proteome</keyword>
<dbReference type="Proteomes" id="UP000249390">
    <property type="component" value="Unassembled WGS sequence"/>
</dbReference>
<name>A0A328DQ85_9ASTE</name>
<accession>A0A328DQ85</accession>
<protein>
    <submittedName>
        <fullName evidence="1">Uncharacterized protein</fullName>
    </submittedName>
</protein>
<evidence type="ECO:0000313" key="2">
    <source>
        <dbReference type="Proteomes" id="UP000249390"/>
    </source>
</evidence>
<comment type="caution">
    <text evidence="1">The sequence shown here is derived from an EMBL/GenBank/DDBJ whole genome shotgun (WGS) entry which is preliminary data.</text>
</comment>
<proteinExistence type="predicted"/>
<evidence type="ECO:0000313" key="1">
    <source>
        <dbReference type="EMBL" id="RAL47827.1"/>
    </source>
</evidence>
<dbReference type="EMBL" id="NQVE01000110">
    <property type="protein sequence ID" value="RAL47827.1"/>
    <property type="molecule type" value="Genomic_DNA"/>
</dbReference>
<dbReference type="AlphaFoldDB" id="A0A328DQ85"/>
<sequence>MVCRPFPAEKTNTPYTSNTCTLSFFNLLCPDVVIFAIQSHSTADDSHCIIPQPRIFKPFPTRTPIR</sequence>
<reference evidence="1 2" key="1">
    <citation type="submission" date="2018-06" db="EMBL/GenBank/DDBJ databases">
        <title>The Genome of Cuscuta australis (Dodder) Provides Insight into the Evolution of Plant Parasitism.</title>
        <authorList>
            <person name="Liu H."/>
        </authorList>
    </citation>
    <scope>NUCLEOTIDE SEQUENCE [LARGE SCALE GENOMIC DNA]</scope>
    <source>
        <strain evidence="2">cv. Yunnan</strain>
        <tissue evidence="1">Vines</tissue>
    </source>
</reference>
<gene>
    <name evidence="1" type="ORF">DM860_011412</name>
</gene>
<organism evidence="1 2">
    <name type="scientific">Cuscuta australis</name>
    <dbReference type="NCBI Taxonomy" id="267555"/>
    <lineage>
        <taxon>Eukaryota</taxon>
        <taxon>Viridiplantae</taxon>
        <taxon>Streptophyta</taxon>
        <taxon>Embryophyta</taxon>
        <taxon>Tracheophyta</taxon>
        <taxon>Spermatophyta</taxon>
        <taxon>Magnoliopsida</taxon>
        <taxon>eudicotyledons</taxon>
        <taxon>Gunneridae</taxon>
        <taxon>Pentapetalae</taxon>
        <taxon>asterids</taxon>
        <taxon>lamiids</taxon>
        <taxon>Solanales</taxon>
        <taxon>Convolvulaceae</taxon>
        <taxon>Cuscuteae</taxon>
        <taxon>Cuscuta</taxon>
        <taxon>Cuscuta subgen. Grammica</taxon>
        <taxon>Cuscuta sect. Cleistogrammica</taxon>
    </lineage>
</organism>